<gene>
    <name evidence="1" type="ORF">QQ91_012740</name>
</gene>
<name>A0A0C1Y3Y6_9CYAN</name>
<reference evidence="1" key="2">
    <citation type="journal article" date="2015" name="Genome Announc.">
        <title>Draft Genome Sequence of Filamentous Marine Cyanobacterium Lyngbya confervoides Strain BDU141951.</title>
        <authorList>
            <person name="Chandrababunaidu M.M."/>
            <person name="Sen D."/>
            <person name="Tripathy S."/>
        </authorList>
    </citation>
    <scope>NUCLEOTIDE SEQUENCE</scope>
    <source>
        <strain evidence="1">BDU141951</strain>
    </source>
</reference>
<dbReference type="EMBL" id="JTHE02000003">
    <property type="protein sequence ID" value="NEV67981.1"/>
    <property type="molecule type" value="Genomic_DNA"/>
</dbReference>
<sequence>MEALALLFVIGTFVALLVPEKKPKKPSPGDDLLKGLKAAAGEIFDAHLLKDPPRPDKKPGNPWASPWAVMIFTIFIGILLTSI</sequence>
<organism evidence="1">
    <name type="scientific">Lyngbya confervoides BDU141951</name>
    <dbReference type="NCBI Taxonomy" id="1574623"/>
    <lineage>
        <taxon>Bacteria</taxon>
        <taxon>Bacillati</taxon>
        <taxon>Cyanobacteriota</taxon>
        <taxon>Cyanophyceae</taxon>
        <taxon>Oscillatoriophycideae</taxon>
        <taxon>Oscillatoriales</taxon>
        <taxon>Microcoleaceae</taxon>
        <taxon>Lyngbya</taxon>
    </lineage>
</organism>
<protein>
    <submittedName>
        <fullName evidence="1">Uncharacterized protein</fullName>
    </submittedName>
</protein>
<accession>A0A0C1Y3Y6</accession>
<dbReference type="AlphaFoldDB" id="A0A0C1Y3Y6"/>
<reference evidence="1" key="1">
    <citation type="submission" date="2014-11" db="EMBL/GenBank/DDBJ databases">
        <authorList>
            <person name="Malar M.C."/>
            <person name="Sen D."/>
            <person name="Tripathy S."/>
        </authorList>
    </citation>
    <scope>NUCLEOTIDE SEQUENCE</scope>
    <source>
        <strain evidence="1">BDU141951</strain>
    </source>
</reference>
<comment type="caution">
    <text evidence="1">The sequence shown here is derived from an EMBL/GenBank/DDBJ whole genome shotgun (WGS) entry which is preliminary data.</text>
</comment>
<reference evidence="1" key="3">
    <citation type="submission" date="2020-02" db="EMBL/GenBank/DDBJ databases">
        <authorList>
            <person name="Sarangi A.N."/>
            <person name="Ghosh S."/>
            <person name="Mukherjee M."/>
            <person name="Tripathy S."/>
        </authorList>
    </citation>
    <scope>NUCLEOTIDE SEQUENCE</scope>
    <source>
        <strain evidence="1">BDU141951</strain>
    </source>
</reference>
<evidence type="ECO:0000313" key="1">
    <source>
        <dbReference type="EMBL" id="NEV67981.1"/>
    </source>
</evidence>
<proteinExistence type="predicted"/>